<dbReference type="EMBL" id="LEKV01004561">
    <property type="protein sequence ID" value="KVH94197.1"/>
    <property type="molecule type" value="Genomic_DNA"/>
</dbReference>
<keyword evidence="2" id="KW-0813">Transport</keyword>
<dbReference type="CDD" id="cd09629">
    <property type="entry name" value="DOMON_CIL1_like"/>
    <property type="match status" value="1"/>
</dbReference>
<organism evidence="9 10">
    <name type="scientific">Cynara cardunculus var. scolymus</name>
    <name type="common">Globe artichoke</name>
    <name type="synonym">Cynara scolymus</name>
    <dbReference type="NCBI Taxonomy" id="59895"/>
    <lineage>
        <taxon>Eukaryota</taxon>
        <taxon>Viridiplantae</taxon>
        <taxon>Streptophyta</taxon>
        <taxon>Embryophyta</taxon>
        <taxon>Tracheophyta</taxon>
        <taxon>Spermatophyta</taxon>
        <taxon>Magnoliopsida</taxon>
        <taxon>eudicotyledons</taxon>
        <taxon>Gunneridae</taxon>
        <taxon>Pentapetalae</taxon>
        <taxon>asterids</taxon>
        <taxon>campanulids</taxon>
        <taxon>Asterales</taxon>
        <taxon>Asteraceae</taxon>
        <taxon>Carduoideae</taxon>
        <taxon>Cardueae</taxon>
        <taxon>Carduinae</taxon>
        <taxon>Cynara</taxon>
    </lineage>
</organism>
<accession>A0A118JW38</accession>
<name>A0A118JW38_CYNCS</name>
<dbReference type="Gramene" id="KVH94197">
    <property type="protein sequence ID" value="KVH94197"/>
    <property type="gene ID" value="Ccrd_003739"/>
</dbReference>
<keyword evidence="5" id="KW-0472">Membrane</keyword>
<dbReference type="PROSITE" id="PS50836">
    <property type="entry name" value="DOMON"/>
    <property type="match status" value="1"/>
</dbReference>
<keyword evidence="4" id="KW-0249">Electron transport</keyword>
<evidence type="ECO:0000259" key="8">
    <source>
        <dbReference type="PROSITE" id="PS50836"/>
    </source>
</evidence>
<reference evidence="9 10" key="1">
    <citation type="journal article" date="2016" name="Sci. Rep.">
        <title>The genome sequence of the outbreeding globe artichoke constructed de novo incorporating a phase-aware low-pass sequencing strategy of F1 progeny.</title>
        <authorList>
            <person name="Scaglione D."/>
            <person name="Reyes-Chin-Wo S."/>
            <person name="Acquadro A."/>
            <person name="Froenicke L."/>
            <person name="Portis E."/>
            <person name="Beitel C."/>
            <person name="Tirone M."/>
            <person name="Mauro R."/>
            <person name="Lo Monaco A."/>
            <person name="Mauromicale G."/>
            <person name="Faccioli P."/>
            <person name="Cattivelli L."/>
            <person name="Rieseberg L."/>
            <person name="Michelmore R."/>
            <person name="Lanteri S."/>
        </authorList>
    </citation>
    <scope>NUCLEOTIDE SEQUENCE [LARGE SCALE GENOMIC DNA]</scope>
    <source>
        <strain evidence="9">2C</strain>
    </source>
</reference>
<evidence type="ECO:0000256" key="2">
    <source>
        <dbReference type="ARBA" id="ARBA00022448"/>
    </source>
</evidence>
<dbReference type="AlphaFoldDB" id="A0A118JW38"/>
<comment type="caution">
    <text evidence="9">The sequence shown here is derived from an EMBL/GenBank/DDBJ whole genome shotgun (WGS) entry which is preliminary data.</text>
</comment>
<proteinExistence type="predicted"/>
<evidence type="ECO:0000256" key="4">
    <source>
        <dbReference type="ARBA" id="ARBA00022982"/>
    </source>
</evidence>
<dbReference type="Proteomes" id="UP000243975">
    <property type="component" value="Unassembled WGS sequence"/>
</dbReference>
<protein>
    <submittedName>
        <fullName evidence="9">DOMON domain-containing protein</fullName>
    </submittedName>
</protein>
<dbReference type="InterPro" id="IPR045265">
    <property type="entry name" value="AIR12_DOMON"/>
</dbReference>
<dbReference type="PANTHER" id="PTHR23130:SF157">
    <property type="entry name" value="AUXIN-INDUCED IN ROOT CULTURES PROTEIN 12"/>
    <property type="match status" value="1"/>
</dbReference>
<dbReference type="Pfam" id="PF04526">
    <property type="entry name" value="DUF568"/>
    <property type="match status" value="1"/>
</dbReference>
<feature type="domain" description="DOMON" evidence="8">
    <location>
        <begin position="55"/>
        <end position="168"/>
    </location>
</feature>
<evidence type="ECO:0000256" key="6">
    <source>
        <dbReference type="SAM" id="MobiDB-lite"/>
    </source>
</evidence>
<dbReference type="PANTHER" id="PTHR23130">
    <property type="entry name" value="CYTOCHROME B561 AND DOMON DOMAIN-CONTAINING PROTEIN"/>
    <property type="match status" value="1"/>
</dbReference>
<dbReference type="InterPro" id="IPR005018">
    <property type="entry name" value="DOMON_domain"/>
</dbReference>
<feature type="region of interest" description="Disordered" evidence="6">
    <location>
        <begin position="196"/>
        <end position="248"/>
    </location>
</feature>
<sequence length="286" mass="31053">MAVLRPSPPPFFFFFLILTLTSLVLRSSPVHSLNCSSEKFTNNKLYSNCTDLPTLNSTLHWTFTPQNSTLDVAFIAPPATPNGWIAWAINPTGTGMIGCQSLIAFKNSKGSMTVKTYNISSYSSIEEGKVSFEVPESSAEFSGGVMKIFAMVKLPKTITEVNHVWQVGSSVKDGVPQKHGFSPENMKAMGKLQLEGKSNATSTAAGNTTAGNTTAGSTTASPSTGASSVRNLRRPENENSAMTRGNQAAYCGKTRPWWKERSAYASKRARRARTLYLNQDPMAMED</sequence>
<keyword evidence="10" id="KW-1185">Reference proteome</keyword>
<feature type="chain" id="PRO_5007159731" evidence="7">
    <location>
        <begin position="33"/>
        <end position="286"/>
    </location>
</feature>
<keyword evidence="3 7" id="KW-0732">Signal</keyword>
<evidence type="ECO:0000256" key="5">
    <source>
        <dbReference type="ARBA" id="ARBA00023136"/>
    </source>
</evidence>
<dbReference type="STRING" id="59895.A0A118JW38"/>
<feature type="compositionally biased region" description="Low complexity" evidence="6">
    <location>
        <begin position="198"/>
        <end position="228"/>
    </location>
</feature>
<comment type="subcellular location">
    <subcellularLocation>
        <location evidence="1">Membrane</location>
    </subcellularLocation>
</comment>
<evidence type="ECO:0000313" key="9">
    <source>
        <dbReference type="EMBL" id="KVH94197.1"/>
    </source>
</evidence>
<gene>
    <name evidence="9" type="ORF">Ccrd_003739</name>
</gene>
<dbReference type="GO" id="GO:0016020">
    <property type="term" value="C:membrane"/>
    <property type="evidence" value="ECO:0007669"/>
    <property type="project" value="UniProtKB-SubCell"/>
</dbReference>
<feature type="signal peptide" evidence="7">
    <location>
        <begin position="1"/>
        <end position="32"/>
    </location>
</feature>
<evidence type="ECO:0000256" key="7">
    <source>
        <dbReference type="SAM" id="SignalP"/>
    </source>
</evidence>
<dbReference type="OMA" id="EICKYEN"/>
<evidence type="ECO:0000256" key="1">
    <source>
        <dbReference type="ARBA" id="ARBA00004370"/>
    </source>
</evidence>
<evidence type="ECO:0000313" key="10">
    <source>
        <dbReference type="Proteomes" id="UP000243975"/>
    </source>
</evidence>
<evidence type="ECO:0000256" key="3">
    <source>
        <dbReference type="ARBA" id="ARBA00022729"/>
    </source>
</evidence>